<proteinExistence type="predicted"/>
<feature type="transmembrane region" description="Helical" evidence="1">
    <location>
        <begin position="94"/>
        <end position="114"/>
    </location>
</feature>
<dbReference type="InterPro" id="IPR043993">
    <property type="entry name" value="T4SS_pilin"/>
</dbReference>
<feature type="chain" id="PRO_5014934841" evidence="2">
    <location>
        <begin position="26"/>
        <end position="154"/>
    </location>
</feature>
<protein>
    <submittedName>
        <fullName evidence="3">Uncharacterized protein</fullName>
    </submittedName>
</protein>
<dbReference type="Proteomes" id="UP000229784">
    <property type="component" value="Unassembled WGS sequence"/>
</dbReference>
<feature type="signal peptide" evidence="2">
    <location>
        <begin position="1"/>
        <end position="25"/>
    </location>
</feature>
<name>A0A2M6XVD7_9BACT</name>
<keyword evidence="2" id="KW-0732">Signal</keyword>
<accession>A0A2M6XVD7</accession>
<dbReference type="AlphaFoldDB" id="A0A2M6XVD7"/>
<dbReference type="EMBL" id="PEXQ01000001">
    <property type="protein sequence ID" value="PIU16612.1"/>
    <property type="molecule type" value="Genomic_DNA"/>
</dbReference>
<evidence type="ECO:0000313" key="4">
    <source>
        <dbReference type="Proteomes" id="UP000229784"/>
    </source>
</evidence>
<feature type="transmembrane region" description="Helical" evidence="1">
    <location>
        <begin position="53"/>
        <end position="73"/>
    </location>
</feature>
<evidence type="ECO:0000313" key="3">
    <source>
        <dbReference type="EMBL" id="PIU16612.1"/>
    </source>
</evidence>
<sequence length="154" mass="16698">MKTVKRKILLTLLTLLLLLPNISSAALKLNLDYPKFGGFDLKVNQDLNQIVAWFYYFIIAVAGIAAFAMLVWGGVEWMTSAGSPARISSAKERISSAVLGLVLILASFLILQVINPELTALNLQQLKQLCPETIPPSGECPPGCKISGVKCIPE</sequence>
<evidence type="ECO:0000256" key="2">
    <source>
        <dbReference type="SAM" id="SignalP"/>
    </source>
</evidence>
<keyword evidence="1" id="KW-0812">Transmembrane</keyword>
<reference evidence="4" key="1">
    <citation type="submission" date="2017-09" db="EMBL/GenBank/DDBJ databases">
        <title>Depth-based differentiation of microbial function through sediment-hosted aquifers and enrichment of novel symbionts in the deep terrestrial subsurface.</title>
        <authorList>
            <person name="Probst A.J."/>
            <person name="Ladd B."/>
            <person name="Jarett J.K."/>
            <person name="Geller-Mcgrath D.E."/>
            <person name="Sieber C.M.K."/>
            <person name="Emerson J.B."/>
            <person name="Anantharaman K."/>
            <person name="Thomas B.C."/>
            <person name="Malmstrom R."/>
            <person name="Stieglmeier M."/>
            <person name="Klingl A."/>
            <person name="Woyke T."/>
            <person name="Ryan C.M."/>
            <person name="Banfield J.F."/>
        </authorList>
    </citation>
    <scope>NUCLEOTIDE SEQUENCE [LARGE SCALE GENOMIC DNA]</scope>
</reference>
<comment type="caution">
    <text evidence="3">The sequence shown here is derived from an EMBL/GenBank/DDBJ whole genome shotgun (WGS) entry which is preliminary data.</text>
</comment>
<dbReference type="Pfam" id="PF18895">
    <property type="entry name" value="T4SS_pilin"/>
    <property type="match status" value="1"/>
</dbReference>
<evidence type="ECO:0000256" key="1">
    <source>
        <dbReference type="SAM" id="Phobius"/>
    </source>
</evidence>
<organism evidence="3 4">
    <name type="scientific">bacterium (Candidatus Gribaldobacteria) CG08_land_8_20_14_0_20_39_15</name>
    <dbReference type="NCBI Taxonomy" id="2014273"/>
    <lineage>
        <taxon>Bacteria</taxon>
        <taxon>Candidatus Gribaldobacteria</taxon>
    </lineage>
</organism>
<keyword evidence="1" id="KW-1133">Transmembrane helix</keyword>
<keyword evidence="1" id="KW-0472">Membrane</keyword>
<gene>
    <name evidence="3" type="ORF">COT20_00035</name>
</gene>